<evidence type="ECO:0000256" key="6">
    <source>
        <dbReference type="SAM" id="Phobius"/>
    </source>
</evidence>
<reference evidence="8" key="1">
    <citation type="submission" date="2019-11" db="EMBL/GenBank/DDBJ databases">
        <title>Bipolaris sorokiniana Genome sequencing.</title>
        <authorList>
            <person name="Wang H."/>
        </authorList>
    </citation>
    <scope>NUCLEOTIDE SEQUENCE</scope>
</reference>
<dbReference type="AlphaFoldDB" id="A0A8H6DUM7"/>
<organism evidence="8 9">
    <name type="scientific">Cochliobolus sativus</name>
    <name type="common">Common root rot and spot blotch fungus</name>
    <name type="synonym">Bipolaris sorokiniana</name>
    <dbReference type="NCBI Taxonomy" id="45130"/>
    <lineage>
        <taxon>Eukaryota</taxon>
        <taxon>Fungi</taxon>
        <taxon>Dikarya</taxon>
        <taxon>Ascomycota</taxon>
        <taxon>Pezizomycotina</taxon>
        <taxon>Dothideomycetes</taxon>
        <taxon>Pleosporomycetidae</taxon>
        <taxon>Pleosporales</taxon>
        <taxon>Pleosporineae</taxon>
        <taxon>Pleosporaceae</taxon>
        <taxon>Bipolaris</taxon>
    </lineage>
</organism>
<feature type="domain" description="EamA" evidence="7">
    <location>
        <begin position="109"/>
        <end position="245"/>
    </location>
</feature>
<evidence type="ECO:0000313" key="8">
    <source>
        <dbReference type="EMBL" id="KAF5847080.1"/>
    </source>
</evidence>
<dbReference type="InterPro" id="IPR000620">
    <property type="entry name" value="EamA_dom"/>
</dbReference>
<dbReference type="Proteomes" id="UP000624244">
    <property type="component" value="Unassembled WGS sequence"/>
</dbReference>
<keyword evidence="4 6" id="KW-0472">Membrane</keyword>
<feature type="domain" description="EamA" evidence="7">
    <location>
        <begin position="299"/>
        <end position="431"/>
    </location>
</feature>
<dbReference type="PANTHER" id="PTHR22911:SF6">
    <property type="entry name" value="SOLUTE CARRIER FAMILY 35 MEMBER G1"/>
    <property type="match status" value="1"/>
</dbReference>
<dbReference type="OMA" id="PIASCYV"/>
<feature type="compositionally biased region" description="Basic and acidic residues" evidence="5">
    <location>
        <begin position="11"/>
        <end position="38"/>
    </location>
</feature>
<evidence type="ECO:0000256" key="2">
    <source>
        <dbReference type="ARBA" id="ARBA00022692"/>
    </source>
</evidence>
<evidence type="ECO:0000256" key="3">
    <source>
        <dbReference type="ARBA" id="ARBA00022989"/>
    </source>
</evidence>
<evidence type="ECO:0000313" key="9">
    <source>
        <dbReference type="Proteomes" id="UP000624244"/>
    </source>
</evidence>
<accession>A0A8H6DUM7</accession>
<feature type="transmembrane region" description="Helical" evidence="6">
    <location>
        <begin position="331"/>
        <end position="355"/>
    </location>
</feature>
<feature type="transmembrane region" description="Helical" evidence="6">
    <location>
        <begin position="101"/>
        <end position="120"/>
    </location>
</feature>
<dbReference type="GO" id="GO:0016020">
    <property type="term" value="C:membrane"/>
    <property type="evidence" value="ECO:0007669"/>
    <property type="project" value="UniProtKB-SubCell"/>
</dbReference>
<feature type="transmembrane region" description="Helical" evidence="6">
    <location>
        <begin position="181"/>
        <end position="198"/>
    </location>
</feature>
<feature type="region of interest" description="Disordered" evidence="5">
    <location>
        <begin position="1"/>
        <end position="40"/>
    </location>
</feature>
<dbReference type="SUPFAM" id="SSF103481">
    <property type="entry name" value="Multidrug resistance efflux transporter EmrE"/>
    <property type="match status" value="2"/>
</dbReference>
<comment type="caution">
    <text evidence="8">The sequence shown here is derived from an EMBL/GenBank/DDBJ whole genome shotgun (WGS) entry which is preliminary data.</text>
</comment>
<feature type="transmembrane region" description="Helical" evidence="6">
    <location>
        <begin position="361"/>
        <end position="380"/>
    </location>
</feature>
<keyword evidence="2 6" id="KW-0812">Transmembrane</keyword>
<feature type="region of interest" description="Disordered" evidence="5">
    <location>
        <begin position="71"/>
        <end position="91"/>
    </location>
</feature>
<evidence type="ECO:0000256" key="4">
    <source>
        <dbReference type="ARBA" id="ARBA00023136"/>
    </source>
</evidence>
<gene>
    <name evidence="8" type="ORF">GGP41_003380</name>
</gene>
<sequence>MDQPTPPKFIADNDKTAQQHQEPRLAAEPRLKPGDKAENTLTVNRGAIRVPSPDPSLVSIDDSNNVRTGRIPDRGPFCYGRQSSRSPSPPRTFKGKIQASWIANKGLALVLISQLFGTLMNVTTRMLEMEGNNGNGYHPFQILFARMSITVLCSSLYMWYKKTDHFPFGMKEVRPLLIARGLTGFFGVFGMYYSLMYLPLADATVITFLAPSLACWACSYLIDEPFTRMEQIAAYVSLFGVVLIARPASLFAALSHSPEIISPASANPDSVLANTTTASPDRLAADYESVTPKQRAMAVGIAMLGVFGAAGAYTTIRWIGKRAHPLITVNYFGAWCTIVSIVAMLTMPGVGFLLPSSLADWCYLIFLGICGFIMQFLLAAGLQYEKSSRATNMVYMQMLFALSFDKLIWDTTPGTLSIIGSSLILGSAIYVAVNKEHSKKVALRERGNGEEEMGLMAPGYDNEQRDHDDTGVQMRSLR</sequence>
<evidence type="ECO:0000256" key="1">
    <source>
        <dbReference type="ARBA" id="ARBA00004141"/>
    </source>
</evidence>
<feature type="transmembrane region" description="Helical" evidence="6">
    <location>
        <begin position="140"/>
        <end position="160"/>
    </location>
</feature>
<feature type="transmembrane region" description="Helical" evidence="6">
    <location>
        <begin position="204"/>
        <end position="222"/>
    </location>
</feature>
<comment type="subcellular location">
    <subcellularLocation>
        <location evidence="1">Membrane</location>
        <topology evidence="1">Multi-pass membrane protein</topology>
    </subcellularLocation>
</comment>
<name>A0A8H6DUM7_COCSA</name>
<feature type="transmembrane region" description="Helical" evidence="6">
    <location>
        <begin position="296"/>
        <end position="319"/>
    </location>
</feature>
<dbReference type="PANTHER" id="PTHR22911">
    <property type="entry name" value="ACYL-MALONYL CONDENSING ENZYME-RELATED"/>
    <property type="match status" value="1"/>
</dbReference>
<feature type="region of interest" description="Disordered" evidence="5">
    <location>
        <begin position="452"/>
        <end position="478"/>
    </location>
</feature>
<feature type="transmembrane region" description="Helical" evidence="6">
    <location>
        <begin position="415"/>
        <end position="433"/>
    </location>
</feature>
<dbReference type="Pfam" id="PF00892">
    <property type="entry name" value="EamA"/>
    <property type="match status" value="2"/>
</dbReference>
<keyword evidence="3 6" id="KW-1133">Transmembrane helix</keyword>
<evidence type="ECO:0000259" key="7">
    <source>
        <dbReference type="Pfam" id="PF00892"/>
    </source>
</evidence>
<protein>
    <recommendedName>
        <fullName evidence="7">EamA domain-containing protein</fullName>
    </recommendedName>
</protein>
<evidence type="ECO:0000256" key="5">
    <source>
        <dbReference type="SAM" id="MobiDB-lite"/>
    </source>
</evidence>
<proteinExistence type="predicted"/>
<dbReference type="EMBL" id="WNKQ01000014">
    <property type="protein sequence ID" value="KAF5847080.1"/>
    <property type="molecule type" value="Genomic_DNA"/>
</dbReference>
<dbReference type="InterPro" id="IPR037185">
    <property type="entry name" value="EmrE-like"/>
</dbReference>